<sequence length="59" mass="6729">MKKNKVKKHVLSAQAHAYDNAASELIEVDTTTDCNVFRDAIRETRDDANYTLEALARYL</sequence>
<dbReference type="Proteomes" id="UP000549052">
    <property type="component" value="Unassembled WGS sequence"/>
</dbReference>
<dbReference type="AlphaFoldDB" id="A0A839ERY0"/>
<evidence type="ECO:0000313" key="2">
    <source>
        <dbReference type="Proteomes" id="UP000549052"/>
    </source>
</evidence>
<evidence type="ECO:0000313" key="1">
    <source>
        <dbReference type="EMBL" id="MBA8881689.1"/>
    </source>
</evidence>
<accession>A0A839ERY0</accession>
<protein>
    <submittedName>
        <fullName evidence="1">Uncharacterized protein</fullName>
    </submittedName>
</protein>
<reference evidence="1 2" key="1">
    <citation type="submission" date="2020-07" db="EMBL/GenBank/DDBJ databases">
        <title>Genomic Encyclopedia of Type Strains, Phase IV (KMG-V): Genome sequencing to study the core and pangenomes of soil and plant-associated prokaryotes.</title>
        <authorList>
            <person name="Whitman W."/>
        </authorList>
    </citation>
    <scope>NUCLEOTIDE SEQUENCE [LARGE SCALE GENOMIC DNA]</scope>
    <source>
        <strain evidence="1 2">AN3</strain>
    </source>
</reference>
<proteinExistence type="predicted"/>
<organism evidence="1 2">
    <name type="scientific">Phyllobacterium myrsinacearum</name>
    <dbReference type="NCBI Taxonomy" id="28101"/>
    <lineage>
        <taxon>Bacteria</taxon>
        <taxon>Pseudomonadati</taxon>
        <taxon>Pseudomonadota</taxon>
        <taxon>Alphaproteobacteria</taxon>
        <taxon>Hyphomicrobiales</taxon>
        <taxon>Phyllobacteriaceae</taxon>
        <taxon>Phyllobacterium</taxon>
    </lineage>
</organism>
<dbReference type="EMBL" id="JACGXN010000016">
    <property type="protein sequence ID" value="MBA8881689.1"/>
    <property type="molecule type" value="Genomic_DNA"/>
</dbReference>
<dbReference type="RefSeq" id="WP_182552241.1">
    <property type="nucleotide sequence ID" value="NZ_JACGXN010000016.1"/>
</dbReference>
<comment type="caution">
    <text evidence="1">The sequence shown here is derived from an EMBL/GenBank/DDBJ whole genome shotgun (WGS) entry which is preliminary data.</text>
</comment>
<keyword evidence="2" id="KW-1185">Reference proteome</keyword>
<gene>
    <name evidence="1" type="ORF">FHW16_005434</name>
</gene>
<name>A0A839ERY0_9HYPH</name>